<dbReference type="EC" id="4.1.1.44" evidence="3"/>
<reference evidence="4 6" key="2">
    <citation type="submission" date="2019-07" db="EMBL/GenBank/DDBJ databases">
        <title>Genomic Encyclopedia of Type Strains, Phase I: the one thousand microbial genomes (KMG-I) project.</title>
        <authorList>
            <person name="Kyrpides N."/>
        </authorList>
    </citation>
    <scope>NUCLEOTIDE SEQUENCE [LARGE SCALE GENOMIC DNA]</scope>
    <source>
        <strain evidence="4 6">DSM 17909</strain>
    </source>
</reference>
<gene>
    <name evidence="4" type="ORF">LY16_02155</name>
    <name evidence="3" type="ORF">XDD1_1056</name>
</gene>
<keyword evidence="6" id="KW-1185">Reference proteome</keyword>
<dbReference type="InterPro" id="IPR050266">
    <property type="entry name" value="AB_hydrolase_sf"/>
</dbReference>
<organism evidence="3 5">
    <name type="scientific">Xenorhabdus doucetiae</name>
    <dbReference type="NCBI Taxonomy" id="351671"/>
    <lineage>
        <taxon>Bacteria</taxon>
        <taxon>Pseudomonadati</taxon>
        <taxon>Pseudomonadota</taxon>
        <taxon>Gammaproteobacteria</taxon>
        <taxon>Enterobacterales</taxon>
        <taxon>Morganellaceae</taxon>
        <taxon>Xenorhabdus</taxon>
    </lineage>
</organism>
<evidence type="ECO:0000313" key="4">
    <source>
        <dbReference type="EMBL" id="TYP04911.1"/>
    </source>
</evidence>
<dbReference type="EMBL" id="FO704550">
    <property type="protein sequence ID" value="CDG16759.1"/>
    <property type="molecule type" value="Genomic_DNA"/>
</dbReference>
<dbReference type="Proteomes" id="UP000032721">
    <property type="component" value="Chromosome"/>
</dbReference>
<dbReference type="AlphaFoldDB" id="A0A068QPR9"/>
<accession>A0A068QPR9</accession>
<dbReference type="RefSeq" id="WP_045969204.1">
    <property type="nucleotide sequence ID" value="NZ_CAWMED010000001.1"/>
</dbReference>
<reference evidence="3 5" key="1">
    <citation type="submission" date="2013-07" db="EMBL/GenBank/DDBJ databases">
        <authorList>
            <person name="Genoscope - CEA"/>
        </authorList>
    </citation>
    <scope>NUCLEOTIDE SEQUENCE [LARGE SCALE GENOMIC DNA]</scope>
    <source>
        <strain evidence="3">FRM16</strain>
        <strain evidence="5">FRM16 / DSM 17909</strain>
    </source>
</reference>
<dbReference type="HOGENOM" id="CLU_020336_50_3_6"/>
<evidence type="ECO:0000313" key="6">
    <source>
        <dbReference type="Proteomes" id="UP000324170"/>
    </source>
</evidence>
<evidence type="ECO:0000313" key="5">
    <source>
        <dbReference type="Proteomes" id="UP000032721"/>
    </source>
</evidence>
<evidence type="ECO:0000259" key="2">
    <source>
        <dbReference type="Pfam" id="PF00561"/>
    </source>
</evidence>
<dbReference type="PRINTS" id="PR00111">
    <property type="entry name" value="ABHYDROLASE"/>
</dbReference>
<dbReference type="KEGG" id="xdo:XDD1_1056"/>
<dbReference type="InterPro" id="IPR000073">
    <property type="entry name" value="AB_hydrolase_1"/>
</dbReference>
<dbReference type="PANTHER" id="PTHR43798">
    <property type="entry name" value="MONOACYLGLYCEROL LIPASE"/>
    <property type="match status" value="1"/>
</dbReference>
<dbReference type="EMBL" id="VNHN01000032">
    <property type="protein sequence ID" value="TYP04911.1"/>
    <property type="molecule type" value="Genomic_DNA"/>
</dbReference>
<dbReference type="SUPFAM" id="SSF53474">
    <property type="entry name" value="alpha/beta-Hydrolases"/>
    <property type="match status" value="1"/>
</dbReference>
<name>A0A068QPR9_9GAMM</name>
<keyword evidence="3" id="KW-0456">Lyase</keyword>
<dbReference type="PANTHER" id="PTHR43798:SF31">
    <property type="entry name" value="AB HYDROLASE SUPERFAMILY PROTEIN YCLE"/>
    <property type="match status" value="1"/>
</dbReference>
<sequence>MFVKSGELILHVDLQGSSDAPVLVLLHSLGTNLHLWDPLISTLTQNYRVLRLDMRGHGLSEVGQGSFLIEDLAKDVLSVADHFGIDVFSVAGVSIGGLIAQYLADSVPERLLSMVLIDTYLAPAALSIWSSIADDILNCGLDHRVQEIFSRWVTPEFRDTPSAIGMKQMLCRTSAEGYARCAEALSQITPGQPKNKKIPVLVLVGENDIVATPTAAQEMAIARGGKLVVLRDAAHIPIIEKSDEILGEMMRFLAKNFNQTVRMETGV</sequence>
<protein>
    <submittedName>
        <fullName evidence="3 4">3-oxoadipate enol-lactonase</fullName>
        <ecNumber evidence="3">3.1.1.24</ecNumber>
        <ecNumber evidence="3">4.1.1.44</ecNumber>
    </submittedName>
</protein>
<keyword evidence="1 3" id="KW-0378">Hydrolase</keyword>
<dbReference type="InterPro" id="IPR029058">
    <property type="entry name" value="AB_hydrolase_fold"/>
</dbReference>
<dbReference type="GO" id="GO:0047575">
    <property type="term" value="F:4-carboxymuconolactone decarboxylase activity"/>
    <property type="evidence" value="ECO:0007669"/>
    <property type="project" value="UniProtKB-EC"/>
</dbReference>
<dbReference type="EC" id="3.1.1.24" evidence="3"/>
<evidence type="ECO:0000256" key="1">
    <source>
        <dbReference type="ARBA" id="ARBA00022801"/>
    </source>
</evidence>
<dbReference type="Gene3D" id="3.40.50.1820">
    <property type="entry name" value="alpha/beta hydrolase"/>
    <property type="match status" value="1"/>
</dbReference>
<dbReference type="STRING" id="351671.XDD1_1056"/>
<dbReference type="Proteomes" id="UP000324170">
    <property type="component" value="Unassembled WGS sequence"/>
</dbReference>
<dbReference type="Pfam" id="PF00561">
    <property type="entry name" value="Abhydrolase_1"/>
    <property type="match status" value="1"/>
</dbReference>
<proteinExistence type="predicted"/>
<feature type="domain" description="AB hydrolase-1" evidence="2">
    <location>
        <begin position="21"/>
        <end position="124"/>
    </location>
</feature>
<dbReference type="GO" id="GO:0016020">
    <property type="term" value="C:membrane"/>
    <property type="evidence" value="ECO:0007669"/>
    <property type="project" value="TreeGrafter"/>
</dbReference>
<dbReference type="GO" id="GO:0047570">
    <property type="term" value="F:3-oxoadipate enol-lactonase activity"/>
    <property type="evidence" value="ECO:0007669"/>
    <property type="project" value="UniProtKB-EC"/>
</dbReference>
<evidence type="ECO:0000313" key="3">
    <source>
        <dbReference type="EMBL" id="CDG16759.1"/>
    </source>
</evidence>